<dbReference type="Pfam" id="PF13193">
    <property type="entry name" value="AMP-binding_C"/>
    <property type="match status" value="1"/>
</dbReference>
<protein>
    <recommendedName>
        <fullName evidence="1">AMP-binding enzyme C-terminal domain-containing protein</fullName>
    </recommendedName>
</protein>
<dbReference type="SUPFAM" id="SSF56801">
    <property type="entry name" value="Acetyl-CoA synthetase-like"/>
    <property type="match status" value="1"/>
</dbReference>
<dbReference type="InterPro" id="IPR025110">
    <property type="entry name" value="AMP-bd_C"/>
</dbReference>
<name>A0A485M1K1_9ZZZZ</name>
<evidence type="ECO:0000313" key="2">
    <source>
        <dbReference type="EMBL" id="VFU15869.1"/>
    </source>
</evidence>
<organism evidence="2">
    <name type="scientific">anaerobic digester metagenome</name>
    <dbReference type="NCBI Taxonomy" id="1263854"/>
    <lineage>
        <taxon>unclassified sequences</taxon>
        <taxon>metagenomes</taxon>
        <taxon>ecological metagenomes</taxon>
    </lineage>
</organism>
<accession>A0A485M1K1</accession>
<gene>
    <name evidence="2" type="ORF">SCFA_3190003</name>
</gene>
<sequence length="102" mass="11797">MMQKKTPERALFNYRELEDYLLTYPSVADVAVLPDLAVGEEVIAYVVPVPGVFDPERLKAFFMKKLKSRNITGFIEYRDSLPRSNTGKLYIRRLLKAVVEEK</sequence>
<dbReference type="InterPro" id="IPR045851">
    <property type="entry name" value="AMP-bd_C_sf"/>
</dbReference>
<dbReference type="AlphaFoldDB" id="A0A485M1K1"/>
<proteinExistence type="predicted"/>
<reference evidence="2" key="1">
    <citation type="submission" date="2019-03" db="EMBL/GenBank/DDBJ databases">
        <authorList>
            <person name="Hao L."/>
        </authorList>
    </citation>
    <scope>NUCLEOTIDE SEQUENCE</scope>
</reference>
<evidence type="ECO:0000259" key="1">
    <source>
        <dbReference type="Pfam" id="PF13193"/>
    </source>
</evidence>
<dbReference type="EMBL" id="CAADRN010000245">
    <property type="protein sequence ID" value="VFU15869.1"/>
    <property type="molecule type" value="Genomic_DNA"/>
</dbReference>
<dbReference type="Gene3D" id="3.30.300.30">
    <property type="match status" value="1"/>
</dbReference>
<feature type="domain" description="AMP-binding enzyme C-terminal" evidence="1">
    <location>
        <begin position="16"/>
        <end position="88"/>
    </location>
</feature>